<protein>
    <recommendedName>
        <fullName evidence="5">Uracil DNA glycosylase superfamily protein</fullName>
    </recommendedName>
</protein>
<evidence type="ECO:0000313" key="3">
    <source>
        <dbReference type="EMBL" id="PVX48801.1"/>
    </source>
</evidence>
<feature type="coiled-coil region" evidence="1">
    <location>
        <begin position="141"/>
        <end position="168"/>
    </location>
</feature>
<dbReference type="RefSeq" id="WP_116497086.1">
    <property type="nucleotide sequence ID" value="NZ_QENZ01000010.1"/>
</dbReference>
<accession>A0A7L4UM37</accession>
<keyword evidence="1" id="KW-0175">Coiled coil</keyword>
<organism evidence="3 4">
    <name type="scientific">Balneicella halophila</name>
    <dbReference type="NCBI Taxonomy" id="1537566"/>
    <lineage>
        <taxon>Bacteria</taxon>
        <taxon>Pseudomonadati</taxon>
        <taxon>Bacteroidota</taxon>
        <taxon>Bacteroidia</taxon>
        <taxon>Bacteroidales</taxon>
        <taxon>Balneicellaceae</taxon>
        <taxon>Balneicella</taxon>
    </lineage>
</organism>
<reference evidence="3 4" key="1">
    <citation type="submission" date="2018-05" db="EMBL/GenBank/DDBJ databases">
        <title>Genomic Encyclopedia of Type Strains, Phase IV (KMG-IV): sequencing the most valuable type-strain genomes for metagenomic binning, comparative biology and taxonomic classification.</title>
        <authorList>
            <person name="Goeker M."/>
        </authorList>
    </citation>
    <scope>NUCLEOTIDE SEQUENCE [LARGE SCALE GENOMIC DNA]</scope>
    <source>
        <strain evidence="3 4">DSM 28579</strain>
    </source>
</reference>
<evidence type="ECO:0008006" key="5">
    <source>
        <dbReference type="Google" id="ProtNLM"/>
    </source>
</evidence>
<dbReference type="EMBL" id="QENZ01000010">
    <property type="protein sequence ID" value="PVX48801.1"/>
    <property type="molecule type" value="Genomic_DNA"/>
</dbReference>
<proteinExistence type="predicted"/>
<dbReference type="AlphaFoldDB" id="A0A7L4UM37"/>
<feature type="region of interest" description="Disordered" evidence="2">
    <location>
        <begin position="30"/>
        <end position="51"/>
    </location>
</feature>
<comment type="caution">
    <text evidence="3">The sequence shown here is derived from an EMBL/GenBank/DDBJ whole genome shotgun (WGS) entry which is preliminary data.</text>
</comment>
<keyword evidence="4" id="KW-1185">Reference proteome</keyword>
<name>A0A7L4UM37_BALHA</name>
<gene>
    <name evidence="3" type="ORF">C7377_1887</name>
</gene>
<evidence type="ECO:0000256" key="2">
    <source>
        <dbReference type="SAM" id="MobiDB-lite"/>
    </source>
</evidence>
<sequence length="454" mass="52139">MSIVGNSFKRELGKNAGKMVSNMIFGDKHSTPYRRVHSAPPPPPKPSKAQLEHQANLARIEAEKEMQRKMLQEQKRQNKAELELQERIFKEQQEKEQQEYLEKYIVELQASIREALDINTDAPTFEQINYLISVLETKKWANKLDIGTKSLEKNKNRLENELSDIYLLKLKECLEILSDSLGEMKKKYYLDTLQKFEKRKSEGLYGVIGANVGALAKKAFNLLRGSKKEIEEQTKTNASESEEAIESSIFFDLNENNRISDALADIWSKYSDSVATEIINRRPIFSADGVMDSVLYVGINPSYEPGDDDVFLKSDDEKSLLYGSLYQRDDAPDYFKNLEAFSDTLEKGYSHTNLLYARENDRDLLLRTNSDFIREQLELTYETIVKVQPVAIFFFGTICRDLIFGADRWVNPDSEKDGHFILNGTNIPVFFTEDIAFLNDADKDKLAQIARLVL</sequence>
<evidence type="ECO:0000313" key="4">
    <source>
        <dbReference type="Proteomes" id="UP000251835"/>
    </source>
</evidence>
<dbReference type="OrthoDB" id="1099118at2"/>
<evidence type="ECO:0000256" key="1">
    <source>
        <dbReference type="SAM" id="Coils"/>
    </source>
</evidence>
<dbReference type="Proteomes" id="UP000251835">
    <property type="component" value="Unassembled WGS sequence"/>
</dbReference>